<keyword evidence="4" id="KW-1185">Reference proteome</keyword>
<evidence type="ECO:0000256" key="1">
    <source>
        <dbReference type="SAM" id="MobiDB-lite"/>
    </source>
</evidence>
<dbReference type="InterPro" id="IPR046341">
    <property type="entry name" value="SET_dom_sf"/>
</dbReference>
<dbReference type="STRING" id="1043005.A0A074Z0V1"/>
<dbReference type="InParanoid" id="A0A074Z0V1"/>
<evidence type="ECO:0000259" key="2">
    <source>
        <dbReference type="PROSITE" id="PS50280"/>
    </source>
</evidence>
<dbReference type="OMA" id="CERCVWE"/>
<evidence type="ECO:0000313" key="4">
    <source>
        <dbReference type="Proteomes" id="UP000030641"/>
    </source>
</evidence>
<dbReference type="OrthoDB" id="438641at2759"/>
<accession>A0A074Z0V1</accession>
<name>A0A074Z0V1_AURSE</name>
<feature type="domain" description="SET" evidence="2">
    <location>
        <begin position="310"/>
        <end position="614"/>
    </location>
</feature>
<dbReference type="AlphaFoldDB" id="A0A074Z0V1"/>
<sequence length="661" mass="74842">MSTSEDAFSFHRIEEAMARLNATISSYKNEKNGKMNGHHRSESDDLPYAPRSTLFSREWDLTTDEHYPSITNPELRKRLNALAELCSFLPEHPYNIDLYLRIAKAYVEVGYPDLAIGSAYKALLLIDAINNEDEFCDEAIESLALSISKESLEYRHQNILENAEILAHLYPEFMLRNKDQLVDVDVSDVEVLVWTKGLFSFQVYALLAQCLHVIGCQRSAAEYCFKAQDLFGEDPTIEATLDVIHAAIDDWLRETQPNEYNKPGFKFGLDQFPDEGMVRRECYPWNEHEPDRCSAESLDFLNAEMEKVAPRLEVRATKLPLLTEGDGVDKFVTQLGVFAKEDIAAGEVALSETSLLTANNRLQDALCDACSADLPELSEPAAADVVQCPDCEVVFCSQRCSDLAEEEYHPAVCDRGVEDVAKDVPPAEAANALYSLLLLRSLAMAETQEVHPLDIKYVKFIWGDYHTFDLSEHWRPHDRHSVDSPFPRTLPFSFQANVVLPFNMLEKMDVDIFKNPQYDVWVFNTLYAKFRGTASARLSGSGGGVARGPEVSAVHPMWCLANHSCNPNVTWRWASDVRFRVLEDRPTWHGSEFRGGIKYKAGLKKDEEVLSHYCDIDLPVKDRREWAAGALGGNCCCERCLWEACFEDMKQINREADKVRG</sequence>
<dbReference type="RefSeq" id="XP_013341255.1">
    <property type="nucleotide sequence ID" value="XM_013485801.1"/>
</dbReference>
<proteinExistence type="predicted"/>
<organism evidence="3 4">
    <name type="scientific">Aureobasidium subglaciale (strain EXF-2481)</name>
    <name type="common">Aureobasidium pullulans var. subglaciale</name>
    <dbReference type="NCBI Taxonomy" id="1043005"/>
    <lineage>
        <taxon>Eukaryota</taxon>
        <taxon>Fungi</taxon>
        <taxon>Dikarya</taxon>
        <taxon>Ascomycota</taxon>
        <taxon>Pezizomycotina</taxon>
        <taxon>Dothideomycetes</taxon>
        <taxon>Dothideomycetidae</taxon>
        <taxon>Dothideales</taxon>
        <taxon>Saccotheciaceae</taxon>
        <taxon>Aureobasidium</taxon>
    </lineage>
</organism>
<evidence type="ECO:0000313" key="3">
    <source>
        <dbReference type="EMBL" id="KEQ92726.1"/>
    </source>
</evidence>
<dbReference type="Pfam" id="PF00856">
    <property type="entry name" value="SET"/>
    <property type="match status" value="1"/>
</dbReference>
<reference evidence="3 4" key="1">
    <citation type="journal article" date="2014" name="BMC Genomics">
        <title>Genome sequencing of four Aureobasidium pullulans varieties: biotechnological potential, stress tolerance, and description of new species.</title>
        <authorList>
            <person name="Gostin Ar C."/>
            <person name="Ohm R.A."/>
            <person name="Kogej T."/>
            <person name="Sonjak S."/>
            <person name="Turk M."/>
            <person name="Zajc J."/>
            <person name="Zalar P."/>
            <person name="Grube M."/>
            <person name="Sun H."/>
            <person name="Han J."/>
            <person name="Sharma A."/>
            <person name="Chiniquy J."/>
            <person name="Ngan C.Y."/>
            <person name="Lipzen A."/>
            <person name="Barry K."/>
            <person name="Grigoriev I.V."/>
            <person name="Gunde-Cimerman N."/>
        </authorList>
    </citation>
    <scope>NUCLEOTIDE SEQUENCE [LARGE SCALE GENOMIC DNA]</scope>
    <source>
        <strain evidence="3 4">EXF-2481</strain>
    </source>
</reference>
<dbReference type="Proteomes" id="UP000030641">
    <property type="component" value="Unassembled WGS sequence"/>
</dbReference>
<feature type="region of interest" description="Disordered" evidence="1">
    <location>
        <begin position="29"/>
        <end position="49"/>
    </location>
</feature>
<dbReference type="HOGENOM" id="CLU_021696_0_0_1"/>
<dbReference type="InterPro" id="IPR001214">
    <property type="entry name" value="SET_dom"/>
</dbReference>
<protein>
    <recommendedName>
        <fullName evidence="2">SET domain-containing protein</fullName>
    </recommendedName>
</protein>
<gene>
    <name evidence="3" type="ORF">AUEXF2481DRAFT_415234</name>
</gene>
<dbReference type="InterPro" id="IPR050869">
    <property type="entry name" value="H3K4_H4K5_MeTrfase"/>
</dbReference>
<dbReference type="Gene3D" id="2.170.270.10">
    <property type="entry name" value="SET domain"/>
    <property type="match status" value="1"/>
</dbReference>
<dbReference type="SUPFAM" id="SSF82199">
    <property type="entry name" value="SET domain"/>
    <property type="match status" value="2"/>
</dbReference>
<dbReference type="PANTHER" id="PTHR12197:SF273">
    <property type="entry name" value="MYND-TYPE ZINC FINGER PROTEIN SAMB"/>
    <property type="match status" value="1"/>
</dbReference>
<dbReference type="GeneID" id="25366893"/>
<dbReference type="GO" id="GO:0005634">
    <property type="term" value="C:nucleus"/>
    <property type="evidence" value="ECO:0007669"/>
    <property type="project" value="TreeGrafter"/>
</dbReference>
<dbReference type="EMBL" id="KL584769">
    <property type="protein sequence ID" value="KEQ92726.1"/>
    <property type="molecule type" value="Genomic_DNA"/>
</dbReference>
<dbReference type="PROSITE" id="PS50280">
    <property type="entry name" value="SET"/>
    <property type="match status" value="1"/>
</dbReference>
<dbReference type="PANTHER" id="PTHR12197">
    <property type="entry name" value="HISTONE-LYSINE N-METHYLTRANSFERASE SMYD"/>
    <property type="match status" value="1"/>
</dbReference>
<feature type="compositionally biased region" description="Basic and acidic residues" evidence="1">
    <location>
        <begin position="29"/>
        <end position="43"/>
    </location>
</feature>